<dbReference type="EMBL" id="CP022356">
    <property type="protein sequence ID" value="ASK79038.1"/>
    <property type="molecule type" value="Genomic_DNA"/>
</dbReference>
<dbReference type="AlphaFoldDB" id="A0A220VF49"/>
<organism evidence="3 4">
    <name type="scientific">Paraphotobacterium marinum</name>
    <dbReference type="NCBI Taxonomy" id="1755811"/>
    <lineage>
        <taxon>Bacteria</taxon>
        <taxon>Pseudomonadati</taxon>
        <taxon>Pseudomonadota</taxon>
        <taxon>Gammaproteobacteria</taxon>
        <taxon>Vibrionales</taxon>
        <taxon>Vibrionaceae</taxon>
        <taxon>Paraphotobacterium</taxon>
    </lineage>
</organism>
<feature type="transmembrane region" description="Helical" evidence="2">
    <location>
        <begin position="392"/>
        <end position="414"/>
    </location>
</feature>
<evidence type="ECO:0000313" key="3">
    <source>
        <dbReference type="EMBL" id="ASK79038.1"/>
    </source>
</evidence>
<reference evidence="3 4" key="1">
    <citation type="journal article" date="2016" name="Int. J. Syst. Evol. Microbiol.">
        <title>Paraphotobacterium marinum gen. nov., sp. nov., a member of the family Vibrionaceae, isolated from surface seawater.</title>
        <authorList>
            <person name="Huang Z."/>
            <person name="Dong C."/>
            <person name="Shao Z."/>
        </authorList>
    </citation>
    <scope>NUCLEOTIDE SEQUENCE [LARGE SCALE GENOMIC DNA]</scope>
    <source>
        <strain evidence="3 4">NSCS20N07D</strain>
    </source>
</reference>
<dbReference type="PANTHER" id="PTHR43298">
    <property type="entry name" value="MULTIDRUG RESISTANCE PROTEIN NORM-RELATED"/>
    <property type="match status" value="1"/>
</dbReference>
<keyword evidence="4" id="KW-1185">Reference proteome</keyword>
<feature type="transmembrane region" description="Helical" evidence="2">
    <location>
        <begin position="91"/>
        <end position="108"/>
    </location>
</feature>
<feature type="transmembrane region" description="Helical" evidence="2">
    <location>
        <begin position="359"/>
        <end position="380"/>
    </location>
</feature>
<feature type="transmembrane region" description="Helical" evidence="2">
    <location>
        <begin position="158"/>
        <end position="180"/>
    </location>
</feature>
<keyword evidence="2" id="KW-0812">Transmembrane</keyword>
<proteinExistence type="predicted"/>
<dbReference type="InterPro" id="IPR002528">
    <property type="entry name" value="MATE_fam"/>
</dbReference>
<dbReference type="KEGG" id="pmai:CF386_08190"/>
<feature type="transmembrane region" description="Helical" evidence="2">
    <location>
        <begin position="231"/>
        <end position="259"/>
    </location>
</feature>
<dbReference type="Pfam" id="PF01554">
    <property type="entry name" value="MatE"/>
    <property type="match status" value="2"/>
</dbReference>
<feature type="transmembrane region" description="Helical" evidence="2">
    <location>
        <begin position="420"/>
        <end position="438"/>
    </location>
</feature>
<accession>A0A220VF49</accession>
<keyword evidence="1" id="KW-0813">Transport</keyword>
<keyword evidence="2" id="KW-0472">Membrane</keyword>
<feature type="transmembrane region" description="Helical" evidence="2">
    <location>
        <begin position="128"/>
        <end position="146"/>
    </location>
</feature>
<dbReference type="GO" id="GO:0015297">
    <property type="term" value="F:antiporter activity"/>
    <property type="evidence" value="ECO:0007669"/>
    <property type="project" value="InterPro"/>
</dbReference>
<feature type="transmembrane region" description="Helical" evidence="2">
    <location>
        <begin position="274"/>
        <end position="293"/>
    </location>
</feature>
<name>A0A220VF49_9GAMM</name>
<feature type="transmembrane region" description="Helical" evidence="2">
    <location>
        <begin position="47"/>
        <end position="70"/>
    </location>
</feature>
<evidence type="ECO:0000256" key="1">
    <source>
        <dbReference type="ARBA" id="ARBA00022448"/>
    </source>
</evidence>
<dbReference type="OrthoDB" id="9806302at2"/>
<evidence type="ECO:0000313" key="4">
    <source>
        <dbReference type="Proteomes" id="UP000242175"/>
    </source>
</evidence>
<dbReference type="Proteomes" id="UP000242175">
    <property type="component" value="Chromosome small"/>
</dbReference>
<gene>
    <name evidence="3" type="ORF">CF386_08190</name>
</gene>
<protein>
    <submittedName>
        <fullName evidence="3">Uncharacterized protein</fullName>
    </submittedName>
</protein>
<dbReference type="InterPro" id="IPR050222">
    <property type="entry name" value="MATE_MdtK"/>
</dbReference>
<evidence type="ECO:0000256" key="2">
    <source>
        <dbReference type="SAM" id="Phobius"/>
    </source>
</evidence>
<feature type="transmembrane region" description="Helical" evidence="2">
    <location>
        <begin position="186"/>
        <end position="210"/>
    </location>
</feature>
<feature type="transmembrane region" description="Helical" evidence="2">
    <location>
        <begin position="12"/>
        <end position="35"/>
    </location>
</feature>
<feature type="transmembrane region" description="Helical" evidence="2">
    <location>
        <begin position="313"/>
        <end position="339"/>
    </location>
</feature>
<sequence>MTKIEASKKLLSMALPISGTRVVQTMSLFTVTFYMSRFGHDALAASFLIATIRLTLVGLLITPLMAVGLIASRFYSKKNINELKSLIHQGWAVGIFLASILILLSSYLKEMLIYFNQPLATIPLVMTYFKYFIYALPLFALSYVNQHYCLAFKKQKEVFWATLVIAIFSLTIHYLLMFGIGDKPGLGIEGAGIATIYSGLFAFIMTLLIIPNFKIKQLIRFQLSSLKFVKLIITIGFPLLFKSLSDLLLLICSGLMIGLFGEKYMAASQISNEYWFLLTFSLWGFSEGGTFLIGHAIGEKKNKNIIQLIHTSLILSLLLAIIFGLFVLIFHNSLIHLFLQNEVSRDTVSIYDIQSMTEISYTLILIALLRTVVFVPKFIFSGVLGVFYDTKFLTKYSVMFTWLLTAPLCFWFGFTLDYQASGITLAPIFSDVIIMLILRNRARIHVNNLNKQVVDT</sequence>
<dbReference type="RefSeq" id="WP_089073946.1">
    <property type="nucleotide sequence ID" value="NZ_CBCSAM010000002.1"/>
</dbReference>
<dbReference type="GO" id="GO:0005886">
    <property type="term" value="C:plasma membrane"/>
    <property type="evidence" value="ECO:0007669"/>
    <property type="project" value="TreeGrafter"/>
</dbReference>
<dbReference type="GO" id="GO:0042910">
    <property type="term" value="F:xenobiotic transmembrane transporter activity"/>
    <property type="evidence" value="ECO:0007669"/>
    <property type="project" value="InterPro"/>
</dbReference>
<keyword evidence="2" id="KW-1133">Transmembrane helix</keyword>
<dbReference type="PANTHER" id="PTHR43298:SF2">
    <property type="entry name" value="FMN_FAD EXPORTER YEEO-RELATED"/>
    <property type="match status" value="1"/>
</dbReference>